<evidence type="ECO:0000256" key="1">
    <source>
        <dbReference type="SAM" id="MobiDB-lite"/>
    </source>
</evidence>
<reference evidence="3" key="1">
    <citation type="submission" date="2023-03" db="EMBL/GenBank/DDBJ databases">
        <title>Massive genome expansion in bonnet fungi (Mycena s.s.) driven by repeated elements and novel gene families across ecological guilds.</title>
        <authorList>
            <consortium name="Lawrence Berkeley National Laboratory"/>
            <person name="Harder C.B."/>
            <person name="Miyauchi S."/>
            <person name="Viragh M."/>
            <person name="Kuo A."/>
            <person name="Thoen E."/>
            <person name="Andreopoulos B."/>
            <person name="Lu D."/>
            <person name="Skrede I."/>
            <person name="Drula E."/>
            <person name="Henrissat B."/>
            <person name="Morin E."/>
            <person name="Kohler A."/>
            <person name="Barry K."/>
            <person name="LaButti K."/>
            <person name="Morin E."/>
            <person name="Salamov A."/>
            <person name="Lipzen A."/>
            <person name="Mereny Z."/>
            <person name="Hegedus B."/>
            <person name="Baldrian P."/>
            <person name="Stursova M."/>
            <person name="Weitz H."/>
            <person name="Taylor A."/>
            <person name="Grigoriev I.V."/>
            <person name="Nagy L.G."/>
            <person name="Martin F."/>
            <person name="Kauserud H."/>
        </authorList>
    </citation>
    <scope>NUCLEOTIDE SEQUENCE</scope>
    <source>
        <strain evidence="3">CBHHK188m</strain>
    </source>
</reference>
<feature type="region of interest" description="Disordered" evidence="1">
    <location>
        <begin position="68"/>
        <end position="93"/>
    </location>
</feature>
<feature type="compositionally biased region" description="Polar residues" evidence="1">
    <location>
        <begin position="68"/>
        <end position="81"/>
    </location>
</feature>
<name>A0AAD7HWT9_9AGAR</name>
<evidence type="ECO:0000313" key="4">
    <source>
        <dbReference type="Proteomes" id="UP001215280"/>
    </source>
</evidence>
<dbReference type="GO" id="GO:0004523">
    <property type="term" value="F:RNA-DNA hybrid ribonuclease activity"/>
    <property type="evidence" value="ECO:0007669"/>
    <property type="project" value="InterPro"/>
</dbReference>
<evidence type="ECO:0000259" key="2">
    <source>
        <dbReference type="PROSITE" id="PS50879"/>
    </source>
</evidence>
<evidence type="ECO:0000313" key="3">
    <source>
        <dbReference type="EMBL" id="KAJ7730086.1"/>
    </source>
</evidence>
<dbReference type="GO" id="GO:0003676">
    <property type="term" value="F:nucleic acid binding"/>
    <property type="evidence" value="ECO:0007669"/>
    <property type="project" value="InterPro"/>
</dbReference>
<dbReference type="PROSITE" id="PS50879">
    <property type="entry name" value="RNASE_H_1"/>
    <property type="match status" value="1"/>
</dbReference>
<feature type="domain" description="RNase H type-1" evidence="2">
    <location>
        <begin position="1"/>
        <end position="31"/>
    </location>
</feature>
<gene>
    <name evidence="3" type="ORF">DFH07DRAFT_756471</name>
</gene>
<dbReference type="SUPFAM" id="SSF53098">
    <property type="entry name" value="Ribonuclease H-like"/>
    <property type="match status" value="1"/>
</dbReference>
<dbReference type="InterPro" id="IPR012337">
    <property type="entry name" value="RNaseH-like_sf"/>
</dbReference>
<dbReference type="InterPro" id="IPR002156">
    <property type="entry name" value="RNaseH_domain"/>
</dbReference>
<protein>
    <recommendedName>
        <fullName evidence="2">RNase H type-1 domain-containing protein</fullName>
    </recommendedName>
</protein>
<accession>A0AAD7HWT9</accession>
<keyword evidence="4" id="KW-1185">Reference proteome</keyword>
<sequence length="154" mass="16446">RSSPVHLFHVKAHSGNHHNDAADAAAKQGAAMDLASEDYVSCRAPAPPPCVDIATGIQKVVCNIPESPAQQAPIPSQTPEVHSSGRTHRGRAQHCATLRANRKRLTDASSNSAAFWKVYWSLADPKPRAPAVSLSDLASCFQSQMNAPDPPPRI</sequence>
<dbReference type="EMBL" id="JARJLG010000193">
    <property type="protein sequence ID" value="KAJ7730086.1"/>
    <property type="molecule type" value="Genomic_DNA"/>
</dbReference>
<proteinExistence type="predicted"/>
<dbReference type="Gene3D" id="3.30.420.10">
    <property type="entry name" value="Ribonuclease H-like superfamily/Ribonuclease H"/>
    <property type="match status" value="1"/>
</dbReference>
<comment type="caution">
    <text evidence="3">The sequence shown here is derived from an EMBL/GenBank/DDBJ whole genome shotgun (WGS) entry which is preliminary data.</text>
</comment>
<dbReference type="Proteomes" id="UP001215280">
    <property type="component" value="Unassembled WGS sequence"/>
</dbReference>
<dbReference type="AlphaFoldDB" id="A0AAD7HWT9"/>
<dbReference type="InterPro" id="IPR036397">
    <property type="entry name" value="RNaseH_sf"/>
</dbReference>
<organism evidence="3 4">
    <name type="scientific">Mycena maculata</name>
    <dbReference type="NCBI Taxonomy" id="230809"/>
    <lineage>
        <taxon>Eukaryota</taxon>
        <taxon>Fungi</taxon>
        <taxon>Dikarya</taxon>
        <taxon>Basidiomycota</taxon>
        <taxon>Agaricomycotina</taxon>
        <taxon>Agaricomycetes</taxon>
        <taxon>Agaricomycetidae</taxon>
        <taxon>Agaricales</taxon>
        <taxon>Marasmiineae</taxon>
        <taxon>Mycenaceae</taxon>
        <taxon>Mycena</taxon>
    </lineage>
</organism>
<feature type="non-terminal residue" evidence="3">
    <location>
        <position position="1"/>
    </location>
</feature>